<protein>
    <recommendedName>
        <fullName evidence="3">Ankyrin repeat-containing domain protein</fullName>
    </recommendedName>
</protein>
<dbReference type="SUPFAM" id="SSF48403">
    <property type="entry name" value="Ankyrin repeat"/>
    <property type="match status" value="1"/>
</dbReference>
<reference evidence="1 2" key="1">
    <citation type="submission" date="2024-07" db="EMBL/GenBank/DDBJ databases">
        <title>Section-level genome sequencing and comparative genomics of Aspergillus sections Usti and Cavernicolus.</title>
        <authorList>
            <consortium name="Lawrence Berkeley National Laboratory"/>
            <person name="Nybo J.L."/>
            <person name="Vesth T.C."/>
            <person name="Theobald S."/>
            <person name="Frisvad J.C."/>
            <person name="Larsen T.O."/>
            <person name="Kjaerboelling I."/>
            <person name="Rothschild-Mancinelli K."/>
            <person name="Lyhne E.K."/>
            <person name="Kogle M.E."/>
            <person name="Barry K."/>
            <person name="Clum A."/>
            <person name="Na H."/>
            <person name="Ledsgaard L."/>
            <person name="Lin J."/>
            <person name="Lipzen A."/>
            <person name="Kuo A."/>
            <person name="Riley R."/>
            <person name="Mondo S."/>
            <person name="Labutti K."/>
            <person name="Haridas S."/>
            <person name="Pangalinan J."/>
            <person name="Salamov A.A."/>
            <person name="Simmons B.A."/>
            <person name="Magnuson J.K."/>
            <person name="Chen J."/>
            <person name="Drula E."/>
            <person name="Henrissat B."/>
            <person name="Wiebenga A."/>
            <person name="Lubbers R.J."/>
            <person name="Gomes A.C."/>
            <person name="Makela M.R."/>
            <person name="Stajich J."/>
            <person name="Grigoriev I.V."/>
            <person name="Mortensen U.H."/>
            <person name="De Vries R.P."/>
            <person name="Baker S.E."/>
            <person name="Andersen M.R."/>
        </authorList>
    </citation>
    <scope>NUCLEOTIDE SEQUENCE [LARGE SCALE GENOMIC DNA]</scope>
    <source>
        <strain evidence="1 2">CBS 123904</strain>
    </source>
</reference>
<organism evidence="1 2">
    <name type="scientific">Aspergillus pseudoustus</name>
    <dbReference type="NCBI Taxonomy" id="1810923"/>
    <lineage>
        <taxon>Eukaryota</taxon>
        <taxon>Fungi</taxon>
        <taxon>Dikarya</taxon>
        <taxon>Ascomycota</taxon>
        <taxon>Pezizomycotina</taxon>
        <taxon>Eurotiomycetes</taxon>
        <taxon>Eurotiomycetidae</taxon>
        <taxon>Eurotiales</taxon>
        <taxon>Aspergillaceae</taxon>
        <taxon>Aspergillus</taxon>
        <taxon>Aspergillus subgen. Nidulantes</taxon>
    </lineage>
</organism>
<evidence type="ECO:0008006" key="3">
    <source>
        <dbReference type="Google" id="ProtNLM"/>
    </source>
</evidence>
<evidence type="ECO:0000313" key="1">
    <source>
        <dbReference type="EMBL" id="KAL2837357.1"/>
    </source>
</evidence>
<sequence>MLLYGRYDPDSRPSPRVLDEETRGLVRSLLEEGVDPDYPNRRDSGAYNPLCYAAYNRDLATVTLLLEYDARALPDEVLICTEGTTFVRAVSSWQLSKATWISLNSGLEVSQRGA</sequence>
<dbReference type="EMBL" id="JBFXLU010000162">
    <property type="protein sequence ID" value="KAL2837357.1"/>
    <property type="molecule type" value="Genomic_DNA"/>
</dbReference>
<name>A0ABR4JE30_9EURO</name>
<gene>
    <name evidence="1" type="ORF">BJY01DRAFT_251512</name>
</gene>
<comment type="caution">
    <text evidence="1">The sequence shown here is derived from an EMBL/GenBank/DDBJ whole genome shotgun (WGS) entry which is preliminary data.</text>
</comment>
<evidence type="ECO:0000313" key="2">
    <source>
        <dbReference type="Proteomes" id="UP001610446"/>
    </source>
</evidence>
<accession>A0ABR4JE30</accession>
<dbReference type="InterPro" id="IPR036770">
    <property type="entry name" value="Ankyrin_rpt-contain_sf"/>
</dbReference>
<keyword evidence="2" id="KW-1185">Reference proteome</keyword>
<dbReference type="Proteomes" id="UP001610446">
    <property type="component" value="Unassembled WGS sequence"/>
</dbReference>
<proteinExistence type="predicted"/>
<dbReference type="Gene3D" id="1.25.40.20">
    <property type="entry name" value="Ankyrin repeat-containing domain"/>
    <property type="match status" value="1"/>
</dbReference>